<gene>
    <name evidence="2" type="ORF">U27_06190</name>
</gene>
<proteinExistence type="predicted"/>
<dbReference type="CDD" id="cd05403">
    <property type="entry name" value="NT_KNTase_like"/>
    <property type="match status" value="1"/>
</dbReference>
<evidence type="ECO:0000259" key="1">
    <source>
        <dbReference type="Pfam" id="PF18765"/>
    </source>
</evidence>
<evidence type="ECO:0000313" key="3">
    <source>
        <dbReference type="Proteomes" id="UP000030661"/>
    </source>
</evidence>
<dbReference type="GO" id="GO:0016740">
    <property type="term" value="F:transferase activity"/>
    <property type="evidence" value="ECO:0007669"/>
    <property type="project" value="UniProtKB-KW"/>
</dbReference>
<sequence>MQHEHTLYKVKHQLQGHFGKALEQLLVFGSVARNSATNASDIDILIVLNDEVMPLDWQLEKTLIDLLYPIELEDDVAFDMKMMGKHDLYERHRNMPFVEHILKEGVTI</sequence>
<organism evidence="2 3">
    <name type="scientific">Vecturithrix granuli</name>
    <dbReference type="NCBI Taxonomy" id="1499967"/>
    <lineage>
        <taxon>Bacteria</taxon>
        <taxon>Candidatus Moduliflexota</taxon>
        <taxon>Candidatus Vecturitrichia</taxon>
        <taxon>Candidatus Vecturitrichales</taxon>
        <taxon>Candidatus Vecturitrichaceae</taxon>
        <taxon>Candidatus Vecturithrix</taxon>
    </lineage>
</organism>
<dbReference type="AlphaFoldDB" id="A0A081C3Q8"/>
<feature type="domain" description="Polymerase beta nucleotidyltransferase" evidence="1">
    <location>
        <begin position="13"/>
        <end position="108"/>
    </location>
</feature>
<dbReference type="SUPFAM" id="SSF81301">
    <property type="entry name" value="Nucleotidyltransferase"/>
    <property type="match status" value="1"/>
</dbReference>
<dbReference type="InterPro" id="IPR052548">
    <property type="entry name" value="Type_VII_TA_antitoxin"/>
</dbReference>
<dbReference type="InterPro" id="IPR041633">
    <property type="entry name" value="Polbeta"/>
</dbReference>
<dbReference type="Gene3D" id="3.30.460.10">
    <property type="entry name" value="Beta Polymerase, domain 2"/>
    <property type="match status" value="1"/>
</dbReference>
<dbReference type="HOGENOM" id="CLU_130257_3_0_0"/>
<accession>A0A081C3Q8</accession>
<keyword evidence="3" id="KW-1185">Reference proteome</keyword>
<dbReference type="Proteomes" id="UP000030661">
    <property type="component" value="Unassembled WGS sequence"/>
</dbReference>
<name>A0A081C3Q8_VECG1</name>
<evidence type="ECO:0000313" key="2">
    <source>
        <dbReference type="EMBL" id="GAK59213.1"/>
    </source>
</evidence>
<dbReference type="InterPro" id="IPR043519">
    <property type="entry name" value="NT_sf"/>
</dbReference>
<protein>
    <submittedName>
        <fullName evidence="2">Predicted nucleotidyltransferase</fullName>
    </submittedName>
</protein>
<keyword evidence="2" id="KW-0808">Transferase</keyword>
<dbReference type="Pfam" id="PF18765">
    <property type="entry name" value="Polbeta"/>
    <property type="match status" value="1"/>
</dbReference>
<dbReference type="EMBL" id="DF820469">
    <property type="protein sequence ID" value="GAK59213.1"/>
    <property type="molecule type" value="Genomic_DNA"/>
</dbReference>
<dbReference type="STRING" id="1499967.U27_06190"/>
<dbReference type="PANTHER" id="PTHR33933">
    <property type="entry name" value="NUCLEOTIDYLTRANSFERASE"/>
    <property type="match status" value="1"/>
</dbReference>
<dbReference type="PANTHER" id="PTHR33933:SF1">
    <property type="entry name" value="PROTEIN ADENYLYLTRANSFERASE MNTA-RELATED"/>
    <property type="match status" value="1"/>
</dbReference>
<reference evidence="2 3" key="1">
    <citation type="journal article" date="2015" name="PeerJ">
        <title>First genomic representation of candidate bacterial phylum KSB3 points to enhanced environmental sensing as a trigger of wastewater bulking.</title>
        <authorList>
            <person name="Sekiguchi Y."/>
            <person name="Ohashi A."/>
            <person name="Parks D.H."/>
            <person name="Yamauchi T."/>
            <person name="Tyson G.W."/>
            <person name="Hugenholtz P."/>
        </authorList>
    </citation>
    <scope>NUCLEOTIDE SEQUENCE [LARGE SCALE GENOMIC DNA]</scope>
</reference>